<feature type="non-terminal residue" evidence="2">
    <location>
        <position position="1"/>
    </location>
</feature>
<organism evidence="2 3">
    <name type="scientific">Mucuna pruriens</name>
    <name type="common">Velvet bean</name>
    <name type="synonym">Dolichos pruriens</name>
    <dbReference type="NCBI Taxonomy" id="157652"/>
    <lineage>
        <taxon>Eukaryota</taxon>
        <taxon>Viridiplantae</taxon>
        <taxon>Streptophyta</taxon>
        <taxon>Embryophyta</taxon>
        <taxon>Tracheophyta</taxon>
        <taxon>Spermatophyta</taxon>
        <taxon>Magnoliopsida</taxon>
        <taxon>eudicotyledons</taxon>
        <taxon>Gunneridae</taxon>
        <taxon>Pentapetalae</taxon>
        <taxon>rosids</taxon>
        <taxon>fabids</taxon>
        <taxon>Fabales</taxon>
        <taxon>Fabaceae</taxon>
        <taxon>Papilionoideae</taxon>
        <taxon>50 kb inversion clade</taxon>
        <taxon>NPAAA clade</taxon>
        <taxon>indigoferoid/millettioid clade</taxon>
        <taxon>Phaseoleae</taxon>
        <taxon>Mucuna</taxon>
    </lineage>
</organism>
<evidence type="ECO:0000313" key="2">
    <source>
        <dbReference type="EMBL" id="RDX98494.1"/>
    </source>
</evidence>
<dbReference type="CDD" id="cd09274">
    <property type="entry name" value="RNase_HI_RT_Ty3"/>
    <property type="match status" value="1"/>
</dbReference>
<dbReference type="SUPFAM" id="SSF53098">
    <property type="entry name" value="Ribonuclease H-like"/>
    <property type="match status" value="1"/>
</dbReference>
<name>A0A371H6R1_MUCPR</name>
<feature type="domain" description="Reverse transcriptase/retrotransposon-derived protein RNase H-like" evidence="1">
    <location>
        <begin position="260"/>
        <end position="352"/>
    </location>
</feature>
<gene>
    <name evidence="2" type="primary">pol</name>
    <name evidence="2" type="ORF">CR513_18566</name>
</gene>
<proteinExistence type="predicted"/>
<dbReference type="PANTHER" id="PTHR34072:SF57">
    <property type="entry name" value="RNA-DIRECTED DNA POLYMERASE"/>
    <property type="match status" value="1"/>
</dbReference>
<dbReference type="EMBL" id="QJKJ01003440">
    <property type="protein sequence ID" value="RDX98494.1"/>
    <property type="molecule type" value="Genomic_DNA"/>
</dbReference>
<evidence type="ECO:0000259" key="1">
    <source>
        <dbReference type="Pfam" id="PF17919"/>
    </source>
</evidence>
<dbReference type="PANTHER" id="PTHR34072">
    <property type="entry name" value="ENZYMATIC POLYPROTEIN-RELATED"/>
    <property type="match status" value="1"/>
</dbReference>
<evidence type="ECO:0000313" key="3">
    <source>
        <dbReference type="Proteomes" id="UP000257109"/>
    </source>
</evidence>
<dbReference type="SUPFAM" id="SSF56672">
    <property type="entry name" value="DNA/RNA polymerases"/>
    <property type="match status" value="1"/>
</dbReference>
<dbReference type="GO" id="GO:0003676">
    <property type="term" value="F:nucleic acid binding"/>
    <property type="evidence" value="ECO:0007669"/>
    <property type="project" value="InterPro"/>
</dbReference>
<dbReference type="Proteomes" id="UP000257109">
    <property type="component" value="Unassembled WGS sequence"/>
</dbReference>
<accession>A0A371H6R1</accession>
<dbReference type="InterPro" id="IPR041577">
    <property type="entry name" value="RT_RNaseH_2"/>
</dbReference>
<dbReference type="Pfam" id="PF17919">
    <property type="entry name" value="RT_RNaseH_2"/>
    <property type="match status" value="1"/>
</dbReference>
<dbReference type="FunFam" id="3.10.20.370:FF:000001">
    <property type="entry name" value="Retrovirus-related Pol polyprotein from transposon 17.6-like protein"/>
    <property type="match status" value="1"/>
</dbReference>
<dbReference type="Gene3D" id="3.10.10.10">
    <property type="entry name" value="HIV Type 1 Reverse Transcriptase, subunit A, domain 1"/>
    <property type="match status" value="1"/>
</dbReference>
<dbReference type="InterPro" id="IPR043502">
    <property type="entry name" value="DNA/RNA_pol_sf"/>
</dbReference>
<sequence length="545" mass="61335">MKRMFLEKNFLASRTTSIKKEIYGIRQHTGNTQQFSFRGSIASRVVNEELCTHKRNKLKGDVEMGRKVSALIKNEQVSTLIQLTTPKKCKDPGTFPCTIGKCTFVDAMLDLGVSINDTIGGGSPTSEAVIEAANPTILDVIKKEVMKLLAAGIIYPISDSQWVSLVQVGPKKSGMTVVKNHNDELIDIRSHSLARLTHLPTLGCRSTYATPQASSKESCMEVFMDDFTMYNHSFDACLESLSRVLDRCIETYLVLNFEKCHFMELKKRLTTTPILQAHDWELPFKLMCDASKLALGVVLGQQIGKNSHVIAYASRTLDSAQANHTTTEKELLAIIFALDKFCSYLLGSKIVVFSDHVGIMSCTGQLGRMPTISLPPASNAKEQESPLPRGMRCSSSLFFFVRFGVSKALINGQGSHFSTMSTLLEKYRMVHRVAKVFNREIKQILQKVAHTNRKDWSRLLEDTLWAHRTTYRTLFGISPYRIVFGKTCHLLIKKEHHAYWAVKRCNLAFDQVGKERKLQLQELQDLRLEPCENSKVYKDKALAPG</sequence>
<keyword evidence="3" id="KW-1185">Reference proteome</keyword>
<dbReference type="InterPro" id="IPR012337">
    <property type="entry name" value="RNaseH-like_sf"/>
</dbReference>
<dbReference type="AlphaFoldDB" id="A0A371H6R1"/>
<comment type="caution">
    <text evidence="2">The sequence shown here is derived from an EMBL/GenBank/DDBJ whole genome shotgun (WGS) entry which is preliminary data.</text>
</comment>
<protein>
    <submittedName>
        <fullName evidence="2">Retrovirus-related Pol polyprotein</fullName>
    </submittedName>
</protein>
<dbReference type="Gene3D" id="3.30.420.10">
    <property type="entry name" value="Ribonuclease H-like superfamily/Ribonuclease H"/>
    <property type="match status" value="1"/>
</dbReference>
<reference evidence="2" key="1">
    <citation type="submission" date="2018-05" db="EMBL/GenBank/DDBJ databases">
        <title>Draft genome of Mucuna pruriens seed.</title>
        <authorList>
            <person name="Nnadi N.E."/>
            <person name="Vos R."/>
            <person name="Hasami M.H."/>
            <person name="Devisetty U.K."/>
            <person name="Aguiy J.C."/>
        </authorList>
    </citation>
    <scope>NUCLEOTIDE SEQUENCE [LARGE SCALE GENOMIC DNA]</scope>
    <source>
        <strain evidence="2">JCA_2017</strain>
    </source>
</reference>
<dbReference type="InterPro" id="IPR043128">
    <property type="entry name" value="Rev_trsase/Diguanyl_cyclase"/>
</dbReference>
<dbReference type="Gene3D" id="3.30.70.270">
    <property type="match status" value="1"/>
</dbReference>
<dbReference type="Gene3D" id="3.10.20.370">
    <property type="match status" value="1"/>
</dbReference>
<dbReference type="InterPro" id="IPR036397">
    <property type="entry name" value="RNaseH_sf"/>
</dbReference>